<feature type="transmembrane region" description="Helical" evidence="5">
    <location>
        <begin position="70"/>
        <end position="89"/>
    </location>
</feature>
<evidence type="ECO:0000313" key="6">
    <source>
        <dbReference type="EMBL" id="OHA57712.1"/>
    </source>
</evidence>
<keyword evidence="4 5" id="KW-0472">Membrane</keyword>
<dbReference type="EMBL" id="MHTG01000007">
    <property type="protein sequence ID" value="OHA57712.1"/>
    <property type="molecule type" value="Genomic_DNA"/>
</dbReference>
<proteinExistence type="predicted"/>
<keyword evidence="3 5" id="KW-1133">Transmembrane helix</keyword>
<dbReference type="STRING" id="1802435.A2114_02425"/>
<dbReference type="Proteomes" id="UP000176494">
    <property type="component" value="Unassembled WGS sequence"/>
</dbReference>
<dbReference type="InterPro" id="IPR019109">
    <property type="entry name" value="MamF_MmsF"/>
</dbReference>
<name>A0A1G2QCG5_9BACT</name>
<evidence type="ECO:0000256" key="3">
    <source>
        <dbReference type="ARBA" id="ARBA00022989"/>
    </source>
</evidence>
<evidence type="ECO:0000256" key="5">
    <source>
        <dbReference type="SAM" id="Phobius"/>
    </source>
</evidence>
<reference evidence="6 7" key="1">
    <citation type="journal article" date="2016" name="Nat. Commun.">
        <title>Thousands of microbial genomes shed light on interconnected biogeochemical processes in an aquifer system.</title>
        <authorList>
            <person name="Anantharaman K."/>
            <person name="Brown C.T."/>
            <person name="Hug L.A."/>
            <person name="Sharon I."/>
            <person name="Castelle C.J."/>
            <person name="Probst A.J."/>
            <person name="Thomas B.C."/>
            <person name="Singh A."/>
            <person name="Wilkins M.J."/>
            <person name="Karaoz U."/>
            <person name="Brodie E.L."/>
            <person name="Williams K.H."/>
            <person name="Hubbard S.S."/>
            <person name="Banfield J.F."/>
        </authorList>
    </citation>
    <scope>NUCLEOTIDE SEQUENCE [LARGE SCALE GENOMIC DNA]</scope>
</reference>
<feature type="transmembrane region" description="Helical" evidence="5">
    <location>
        <begin position="45"/>
        <end position="64"/>
    </location>
</feature>
<comment type="subcellular location">
    <subcellularLocation>
        <location evidence="1">Membrane</location>
        <topology evidence="1">Multi-pass membrane protein</topology>
    </subcellularLocation>
</comment>
<comment type="caution">
    <text evidence="6">The sequence shown here is derived from an EMBL/GenBank/DDBJ whole genome shotgun (WGS) entry which is preliminary data.</text>
</comment>
<dbReference type="Pfam" id="PF09685">
    <property type="entry name" value="MamF_MmsF"/>
    <property type="match status" value="1"/>
</dbReference>
<sequence>MNEDNNVNNADNRVLQGILAYIGILVVIPYLMAKNDPFVKFHIKQGLVLLMIEIVIWAVGMTVWVMLPLIYLLNLAVIVLSIIGIVNVVNKQEKELPLVGQLAKHFKI</sequence>
<evidence type="ECO:0000256" key="4">
    <source>
        <dbReference type="ARBA" id="ARBA00023136"/>
    </source>
</evidence>
<keyword evidence="2 5" id="KW-0812">Transmembrane</keyword>
<accession>A0A1G2QCG5</accession>
<evidence type="ECO:0000256" key="2">
    <source>
        <dbReference type="ARBA" id="ARBA00022692"/>
    </source>
</evidence>
<evidence type="ECO:0000313" key="7">
    <source>
        <dbReference type="Proteomes" id="UP000176494"/>
    </source>
</evidence>
<feature type="transmembrane region" description="Helical" evidence="5">
    <location>
        <begin position="14"/>
        <end position="33"/>
    </location>
</feature>
<dbReference type="AlphaFoldDB" id="A0A1G2QCG5"/>
<evidence type="ECO:0000256" key="1">
    <source>
        <dbReference type="ARBA" id="ARBA00004141"/>
    </source>
</evidence>
<evidence type="ECO:0008006" key="8">
    <source>
        <dbReference type="Google" id="ProtNLM"/>
    </source>
</evidence>
<organism evidence="6 7">
    <name type="scientific">Candidatus Vogelbacteria bacterium GWA1_51_14</name>
    <dbReference type="NCBI Taxonomy" id="1802435"/>
    <lineage>
        <taxon>Bacteria</taxon>
        <taxon>Candidatus Vogeliibacteriota</taxon>
    </lineage>
</organism>
<protein>
    <recommendedName>
        <fullName evidence="8">Import component protein</fullName>
    </recommendedName>
</protein>
<gene>
    <name evidence="6" type="ORF">A2114_02425</name>
</gene>